<proteinExistence type="predicted"/>
<keyword evidence="3" id="KW-0472">Membrane</keyword>
<gene>
    <name evidence="7" type="ORF">ERS852407_01327</name>
</gene>
<dbReference type="PANTHER" id="PTHR43649:SF33">
    <property type="entry name" value="POLYGALACTURONAN_RHAMNOGALACTURONAN-BINDING PROTEIN YTCQ"/>
    <property type="match status" value="1"/>
</dbReference>
<dbReference type="PROSITE" id="PS51257">
    <property type="entry name" value="PROKAR_LIPOPROTEIN"/>
    <property type="match status" value="1"/>
</dbReference>
<dbReference type="Proteomes" id="UP000095651">
    <property type="component" value="Unassembled WGS sequence"/>
</dbReference>
<dbReference type="Pfam" id="PF01547">
    <property type="entry name" value="SBP_bac_1"/>
    <property type="match status" value="1"/>
</dbReference>
<organism evidence="7 8">
    <name type="scientific">Hungatella hathewayi</name>
    <dbReference type="NCBI Taxonomy" id="154046"/>
    <lineage>
        <taxon>Bacteria</taxon>
        <taxon>Bacillati</taxon>
        <taxon>Bacillota</taxon>
        <taxon>Clostridia</taxon>
        <taxon>Lachnospirales</taxon>
        <taxon>Lachnospiraceae</taxon>
        <taxon>Hungatella</taxon>
    </lineage>
</organism>
<name>A0A174AJ53_9FIRM</name>
<dbReference type="InterPro" id="IPR006059">
    <property type="entry name" value="SBP"/>
</dbReference>
<accession>A0A174AJ53</accession>
<evidence type="ECO:0000313" key="7">
    <source>
        <dbReference type="EMBL" id="CUN87486.1"/>
    </source>
</evidence>
<evidence type="ECO:0000256" key="6">
    <source>
        <dbReference type="SAM" id="SignalP"/>
    </source>
</evidence>
<dbReference type="Gene3D" id="3.40.190.10">
    <property type="entry name" value="Periplasmic binding protein-like II"/>
    <property type="match status" value="2"/>
</dbReference>
<protein>
    <submittedName>
        <fullName evidence="7">ABC transporter substrate-binding protein</fullName>
    </submittedName>
</protein>
<dbReference type="InterPro" id="IPR050490">
    <property type="entry name" value="Bact_solute-bd_prot1"/>
</dbReference>
<keyword evidence="5" id="KW-0449">Lipoprotein</keyword>
<dbReference type="PANTHER" id="PTHR43649">
    <property type="entry name" value="ARABINOSE-BINDING PROTEIN-RELATED"/>
    <property type="match status" value="1"/>
</dbReference>
<evidence type="ECO:0000256" key="1">
    <source>
        <dbReference type="ARBA" id="ARBA00022475"/>
    </source>
</evidence>
<evidence type="ECO:0000313" key="8">
    <source>
        <dbReference type="Proteomes" id="UP000095651"/>
    </source>
</evidence>
<dbReference type="EMBL" id="CYZE01000002">
    <property type="protein sequence ID" value="CUN87486.1"/>
    <property type="molecule type" value="Genomic_DNA"/>
</dbReference>
<feature type="chain" id="PRO_5039273829" evidence="6">
    <location>
        <begin position="26"/>
        <end position="438"/>
    </location>
</feature>
<evidence type="ECO:0000256" key="3">
    <source>
        <dbReference type="ARBA" id="ARBA00023136"/>
    </source>
</evidence>
<evidence type="ECO:0000256" key="4">
    <source>
        <dbReference type="ARBA" id="ARBA00023139"/>
    </source>
</evidence>
<keyword evidence="2 6" id="KW-0732">Signal</keyword>
<evidence type="ECO:0000256" key="2">
    <source>
        <dbReference type="ARBA" id="ARBA00022729"/>
    </source>
</evidence>
<evidence type="ECO:0000256" key="5">
    <source>
        <dbReference type="ARBA" id="ARBA00023288"/>
    </source>
</evidence>
<dbReference type="SUPFAM" id="SSF53850">
    <property type="entry name" value="Periplasmic binding protein-like II"/>
    <property type="match status" value="1"/>
</dbReference>
<sequence>MKAKRTAALGLAAVMGASLLSGCGAGGSKSAKTEITIYQSKIEANEGYKKAIAAYEESHPDVKINLEAVTGNDFAASLKAKMQSDPPTIFSVGGFQDLKDYGDILEDISDLEVLKNALPGTTDMFTKDGKVLAVPLYMEGYGFVVNRQMFEDAGVDFESMMTYEGMKAGFDTLKAKIDSGEMKEKYPNLEAVMEYPTKELWIAGDHDVNVALTHDFDTAKAAYDSAVLPGTGFADYKTMVDFQASYTTNADNTANLNSVDYTASLEGGLAIERVASIKQGNWIAPAVETTDPEVLAKLDMLPYSVPGYSDGKYFVGVSGYWAINSKVTDEQKAAAKDFINWLYKDPAGQKIVVEDCKFVPPYDNFGDLKAGDPLSQRIMDANEAGDTMNGWVYSGAPNTWGQQAAGVEVQKYLAGQATWDEVTESSIKQWASMRESQK</sequence>
<feature type="signal peptide" evidence="6">
    <location>
        <begin position="1"/>
        <end position="25"/>
    </location>
</feature>
<keyword evidence="1" id="KW-1003">Cell membrane</keyword>
<reference evidence="7 8" key="1">
    <citation type="submission" date="2015-09" db="EMBL/GenBank/DDBJ databases">
        <authorList>
            <consortium name="Pathogen Informatics"/>
        </authorList>
    </citation>
    <scope>NUCLEOTIDE SEQUENCE [LARGE SCALE GENOMIC DNA]</scope>
    <source>
        <strain evidence="7 8">2789STDY5608850</strain>
    </source>
</reference>
<keyword evidence="4" id="KW-0564">Palmitate</keyword>
<dbReference type="AlphaFoldDB" id="A0A174AJ53"/>
<dbReference type="RefSeq" id="WP_055653597.1">
    <property type="nucleotide sequence ID" value="NZ_CABIXC010000002.1"/>
</dbReference>